<reference evidence="7 9" key="1">
    <citation type="submission" date="2017-12" db="EMBL/GenBank/DDBJ databases">
        <authorList>
            <person name="Paulsen S."/>
            <person name="Gram L.K."/>
        </authorList>
    </citation>
    <scope>NUCLEOTIDE SEQUENCE [LARGE SCALE GENOMIC DNA]</scope>
    <source>
        <strain evidence="7 9">S2231</strain>
        <strain evidence="6">S2233</strain>
    </source>
</reference>
<dbReference type="PROSITE" id="PS00211">
    <property type="entry name" value="ABC_TRANSPORTER_1"/>
    <property type="match status" value="1"/>
</dbReference>
<dbReference type="GO" id="GO:0016887">
    <property type="term" value="F:ATP hydrolysis activity"/>
    <property type="evidence" value="ECO:0007669"/>
    <property type="project" value="InterPro"/>
</dbReference>
<name>A0A5S3XVX8_9GAMM</name>
<dbReference type="Proteomes" id="UP000307706">
    <property type="component" value="Unassembled WGS sequence"/>
</dbReference>
<organism evidence="7 9">
    <name type="scientific">Pseudoalteromonas citrea</name>
    <dbReference type="NCBI Taxonomy" id="43655"/>
    <lineage>
        <taxon>Bacteria</taxon>
        <taxon>Pseudomonadati</taxon>
        <taxon>Pseudomonadota</taxon>
        <taxon>Gammaproteobacteria</taxon>
        <taxon>Alteromonadales</taxon>
        <taxon>Pseudoalteromonadaceae</taxon>
        <taxon>Pseudoalteromonas</taxon>
    </lineage>
</organism>
<evidence type="ECO:0000256" key="3">
    <source>
        <dbReference type="ARBA" id="ARBA00022741"/>
    </source>
</evidence>
<reference evidence="9" key="2">
    <citation type="submission" date="2019-06" db="EMBL/GenBank/DDBJ databases">
        <title>Co-occurence of chitin degradation, pigmentation and bioactivity in marine Pseudoalteromonas.</title>
        <authorList>
            <person name="Sonnenschein E.C."/>
            <person name="Bech P.K."/>
        </authorList>
    </citation>
    <scope>NUCLEOTIDE SEQUENCE [LARGE SCALE GENOMIC DNA]</scope>
    <source>
        <strain evidence="9">S2231</strain>
    </source>
</reference>
<comment type="similarity">
    <text evidence="1">Belongs to the ABC transporter superfamily.</text>
</comment>
<dbReference type="OrthoDB" id="5292475at2"/>
<evidence type="ECO:0000256" key="1">
    <source>
        <dbReference type="ARBA" id="ARBA00005417"/>
    </source>
</evidence>
<dbReference type="EMBL" id="PNCL01000016">
    <property type="protein sequence ID" value="TMP61553.1"/>
    <property type="molecule type" value="Genomic_DNA"/>
</dbReference>
<dbReference type="AlphaFoldDB" id="A0A5S3XVX8"/>
<dbReference type="Proteomes" id="UP000305730">
    <property type="component" value="Unassembled WGS sequence"/>
</dbReference>
<dbReference type="Gene3D" id="3.40.50.300">
    <property type="entry name" value="P-loop containing nucleotide triphosphate hydrolases"/>
    <property type="match status" value="1"/>
</dbReference>
<evidence type="ECO:0000256" key="2">
    <source>
        <dbReference type="ARBA" id="ARBA00022448"/>
    </source>
</evidence>
<evidence type="ECO:0000313" key="8">
    <source>
        <dbReference type="Proteomes" id="UP000305730"/>
    </source>
</evidence>
<dbReference type="RefSeq" id="WP_138595325.1">
    <property type="nucleotide sequence ID" value="NZ_PNCK01000018.1"/>
</dbReference>
<keyword evidence="3" id="KW-0547">Nucleotide-binding</keyword>
<keyword evidence="4" id="KW-0067">ATP-binding</keyword>
<evidence type="ECO:0000313" key="6">
    <source>
        <dbReference type="EMBL" id="TMP45065.1"/>
    </source>
</evidence>
<comment type="caution">
    <text evidence="7">The sequence shown here is derived from an EMBL/GenBank/DDBJ whole genome shotgun (WGS) entry which is preliminary data.</text>
</comment>
<dbReference type="PANTHER" id="PTHR42794:SF2">
    <property type="entry name" value="ABC TRANSPORTER ATP-BINDING PROTEIN"/>
    <property type="match status" value="1"/>
</dbReference>
<dbReference type="InterPro" id="IPR017871">
    <property type="entry name" value="ABC_transporter-like_CS"/>
</dbReference>
<evidence type="ECO:0000313" key="9">
    <source>
        <dbReference type="Proteomes" id="UP000307706"/>
    </source>
</evidence>
<dbReference type="InterPro" id="IPR003593">
    <property type="entry name" value="AAA+_ATPase"/>
</dbReference>
<dbReference type="SUPFAM" id="SSF52540">
    <property type="entry name" value="P-loop containing nucleoside triphosphate hydrolases"/>
    <property type="match status" value="1"/>
</dbReference>
<evidence type="ECO:0000313" key="7">
    <source>
        <dbReference type="EMBL" id="TMP61553.1"/>
    </source>
</evidence>
<dbReference type="InterPro" id="IPR003439">
    <property type="entry name" value="ABC_transporter-like_ATP-bd"/>
</dbReference>
<dbReference type="CDD" id="cd03214">
    <property type="entry name" value="ABC_Iron-Siderophores_B12_Hemin"/>
    <property type="match status" value="1"/>
</dbReference>
<reference evidence="7" key="3">
    <citation type="submission" date="2019-09" db="EMBL/GenBank/DDBJ databases">
        <title>Co-occurence of chitin degradation, pigmentation and bioactivity in marine Pseudoalteromonas.</title>
        <authorList>
            <person name="Sonnenschein E.C."/>
            <person name="Bech P.K."/>
        </authorList>
    </citation>
    <scope>NUCLEOTIDE SEQUENCE</scope>
    <source>
        <strain evidence="7">S2231</strain>
        <strain evidence="6 8">S2233</strain>
    </source>
</reference>
<keyword evidence="2" id="KW-0813">Transport</keyword>
<proteinExistence type="inferred from homology"/>
<accession>A0A5S3XVX8</accession>
<dbReference type="PANTHER" id="PTHR42794">
    <property type="entry name" value="HEMIN IMPORT ATP-BINDING PROTEIN HMUV"/>
    <property type="match status" value="1"/>
</dbReference>
<dbReference type="FunFam" id="3.40.50.300:FF:000134">
    <property type="entry name" value="Iron-enterobactin ABC transporter ATP-binding protein"/>
    <property type="match status" value="1"/>
</dbReference>
<feature type="domain" description="ABC transporter" evidence="5">
    <location>
        <begin position="12"/>
        <end position="244"/>
    </location>
</feature>
<keyword evidence="8" id="KW-1185">Reference proteome</keyword>
<protein>
    <submittedName>
        <fullName evidence="7">ABC transporter</fullName>
    </submittedName>
</protein>
<evidence type="ECO:0000256" key="4">
    <source>
        <dbReference type="ARBA" id="ARBA00022840"/>
    </source>
</evidence>
<sequence>MNDLGSNCSPVIEVCHLNLKIAEHHILNNINFTIQPGRFVGLIGPNGAGKSSLLRCLYRYAAPSAGRITFFGKSLSDYPRQEYAKHVAVVLQEIPDQFNLTVFDVVAMGVLPHKTLFSSVNQQDKTQIINAIDKVGLNDKSQQPFSHLSGGEKQRALIARAIVQQPTFLIMDEPTSHLDVKYQIQIMALAKSLNITVLASFHDLNLAAALCDEILVLQQGSLVAQGAPIDILTAQLLADVYGVHAVVNSVPCPYDGITQVPHIRYHYGYQL</sequence>
<evidence type="ECO:0000259" key="5">
    <source>
        <dbReference type="PROSITE" id="PS50893"/>
    </source>
</evidence>
<dbReference type="SMART" id="SM00382">
    <property type="entry name" value="AAA"/>
    <property type="match status" value="1"/>
</dbReference>
<gene>
    <name evidence="7" type="ORF">CWB96_04545</name>
    <name evidence="6" type="ORF">CWB97_04465</name>
</gene>
<dbReference type="EMBL" id="PNCK01000018">
    <property type="protein sequence ID" value="TMP45065.1"/>
    <property type="molecule type" value="Genomic_DNA"/>
</dbReference>
<dbReference type="Pfam" id="PF00005">
    <property type="entry name" value="ABC_tran"/>
    <property type="match status" value="1"/>
</dbReference>
<dbReference type="InterPro" id="IPR027417">
    <property type="entry name" value="P-loop_NTPase"/>
</dbReference>
<dbReference type="PROSITE" id="PS50893">
    <property type="entry name" value="ABC_TRANSPORTER_2"/>
    <property type="match status" value="1"/>
</dbReference>
<dbReference type="GO" id="GO:0005524">
    <property type="term" value="F:ATP binding"/>
    <property type="evidence" value="ECO:0007669"/>
    <property type="project" value="UniProtKB-KW"/>
</dbReference>